<feature type="compositionally biased region" description="Basic residues" evidence="1">
    <location>
        <begin position="209"/>
        <end position="219"/>
    </location>
</feature>
<accession>A0A0D2DKG6</accession>
<dbReference type="OrthoDB" id="4154296at2759"/>
<feature type="compositionally biased region" description="Low complexity" evidence="1">
    <location>
        <begin position="99"/>
        <end position="109"/>
    </location>
</feature>
<protein>
    <submittedName>
        <fullName evidence="2">Uncharacterized protein</fullName>
    </submittedName>
</protein>
<dbReference type="AlphaFoldDB" id="A0A0D2DKG6"/>
<organism evidence="2 3">
    <name type="scientific">Exophiala oligosperma</name>
    <dbReference type="NCBI Taxonomy" id="215243"/>
    <lineage>
        <taxon>Eukaryota</taxon>
        <taxon>Fungi</taxon>
        <taxon>Dikarya</taxon>
        <taxon>Ascomycota</taxon>
        <taxon>Pezizomycotina</taxon>
        <taxon>Eurotiomycetes</taxon>
        <taxon>Chaetothyriomycetidae</taxon>
        <taxon>Chaetothyriales</taxon>
        <taxon>Herpotrichiellaceae</taxon>
        <taxon>Exophiala</taxon>
    </lineage>
</organism>
<dbReference type="Proteomes" id="UP000053342">
    <property type="component" value="Unassembled WGS sequence"/>
</dbReference>
<evidence type="ECO:0000256" key="1">
    <source>
        <dbReference type="SAM" id="MobiDB-lite"/>
    </source>
</evidence>
<evidence type="ECO:0000313" key="3">
    <source>
        <dbReference type="Proteomes" id="UP000053342"/>
    </source>
</evidence>
<feature type="region of interest" description="Disordered" evidence="1">
    <location>
        <begin position="208"/>
        <end position="235"/>
    </location>
</feature>
<feature type="region of interest" description="Disordered" evidence="1">
    <location>
        <begin position="1"/>
        <end position="52"/>
    </location>
</feature>
<feature type="compositionally biased region" description="Polar residues" evidence="1">
    <location>
        <begin position="137"/>
        <end position="148"/>
    </location>
</feature>
<sequence length="235" mass="26438">MPFFSRRNKPESTPIVGEYSPPRPDTADSSFPRPRPRPAPGTLPDRYATGSPVSFTYDNGYGRIESQLIQEQHLPSNIKTTEQLVEFIRARDQDNNRVSSASSHYSTESTFVSSVTPNDSRSYSIQGNPYEMLRPAPQNSRVAPSSFASPRPGPQASRVVSNPLLTGFSRRYVSAPVLRVLPGTTRKHEYQGYWLAKGTMRRLEILKTKTGKHKERKTKSVGQDHYAETSGWYDD</sequence>
<dbReference type="RefSeq" id="XP_016263654.1">
    <property type="nucleotide sequence ID" value="XM_016405448.1"/>
</dbReference>
<dbReference type="EMBL" id="KN847335">
    <property type="protein sequence ID" value="KIW43438.1"/>
    <property type="molecule type" value="Genomic_DNA"/>
</dbReference>
<evidence type="ECO:0000313" key="2">
    <source>
        <dbReference type="EMBL" id="KIW43438.1"/>
    </source>
</evidence>
<keyword evidence="3" id="KW-1185">Reference proteome</keyword>
<dbReference type="HOGENOM" id="CLU_095786_0_0_1"/>
<dbReference type="EMBL" id="KN847335">
    <property type="protein sequence ID" value="KIW43437.1"/>
    <property type="molecule type" value="Genomic_DNA"/>
</dbReference>
<dbReference type="RefSeq" id="XP_016263653.1">
    <property type="nucleotide sequence ID" value="XM_016405447.1"/>
</dbReference>
<reference evidence="2 3" key="1">
    <citation type="submission" date="2015-01" db="EMBL/GenBank/DDBJ databases">
        <title>The Genome Sequence of Exophiala oligosperma CBS72588.</title>
        <authorList>
            <consortium name="The Broad Institute Genomics Platform"/>
            <person name="Cuomo C."/>
            <person name="de Hoog S."/>
            <person name="Gorbushina A."/>
            <person name="Stielow B."/>
            <person name="Teixiera M."/>
            <person name="Abouelleil A."/>
            <person name="Chapman S.B."/>
            <person name="Priest M."/>
            <person name="Young S.K."/>
            <person name="Wortman J."/>
            <person name="Nusbaum C."/>
            <person name="Birren B."/>
        </authorList>
    </citation>
    <scope>NUCLEOTIDE SEQUENCE [LARGE SCALE GENOMIC DNA]</scope>
    <source>
        <strain evidence="2 3">CBS 72588</strain>
    </source>
</reference>
<dbReference type="VEuPathDB" id="FungiDB:PV06_04543"/>
<gene>
    <name evidence="2" type="ORF">PV06_04543</name>
</gene>
<name>A0A0D2DKG6_9EURO</name>
<feature type="region of interest" description="Disordered" evidence="1">
    <location>
        <begin position="94"/>
        <end position="160"/>
    </location>
</feature>
<dbReference type="GeneID" id="27356617"/>
<feature type="compositionally biased region" description="Polar residues" evidence="1">
    <location>
        <begin position="110"/>
        <end position="127"/>
    </location>
</feature>
<proteinExistence type="predicted"/>